<name>K2HD92_9RHOB</name>
<dbReference type="AlphaFoldDB" id="K2HD92"/>
<dbReference type="OrthoDB" id="7862028at2"/>
<comment type="caution">
    <text evidence="1">The sequence shown here is derived from an EMBL/GenBank/DDBJ whole genome shotgun (WGS) entry which is preliminary data.</text>
</comment>
<dbReference type="InterPro" id="IPR045467">
    <property type="entry name" value="DUF6497"/>
</dbReference>
<dbReference type="Proteomes" id="UP000006765">
    <property type="component" value="Unassembled WGS sequence"/>
</dbReference>
<keyword evidence="2" id="KW-1185">Reference proteome</keyword>
<dbReference type="EMBL" id="AMGO01000007">
    <property type="protein sequence ID" value="EKE45428.1"/>
    <property type="molecule type" value="Genomic_DNA"/>
</dbReference>
<organism evidence="1 2">
    <name type="scientific">Oceaniovalibus guishaninsula JLT2003</name>
    <dbReference type="NCBI Taxonomy" id="1231392"/>
    <lineage>
        <taxon>Bacteria</taxon>
        <taxon>Pseudomonadati</taxon>
        <taxon>Pseudomonadota</taxon>
        <taxon>Alphaproteobacteria</taxon>
        <taxon>Rhodobacterales</taxon>
        <taxon>Roseobacteraceae</taxon>
        <taxon>Oceaniovalibus</taxon>
    </lineage>
</organism>
<accession>K2HD92</accession>
<sequence>MLALAVSQHARAQDAVPEVPSGQPLSLLGIVTDAPGDGIVYRFRFLAPSLPDIEAELAHDDMLHLCTVFALRHIADRGAAPDEVVVSLSSEPVAFGDTAPDAVQYFAAFLPGSDSCTPDPF</sequence>
<gene>
    <name evidence="1" type="ORF">OCGS_0518</name>
</gene>
<dbReference type="RefSeq" id="WP_007425671.1">
    <property type="nucleotide sequence ID" value="NZ_AMGO01000007.1"/>
</dbReference>
<dbReference type="STRING" id="1231392.OCGS_0518"/>
<evidence type="ECO:0000313" key="1">
    <source>
        <dbReference type="EMBL" id="EKE45428.1"/>
    </source>
</evidence>
<proteinExistence type="predicted"/>
<protein>
    <submittedName>
        <fullName evidence="1">Uncharacterized protein</fullName>
    </submittedName>
</protein>
<dbReference type="Pfam" id="PF20107">
    <property type="entry name" value="DUF6497"/>
    <property type="match status" value="1"/>
</dbReference>
<reference evidence="1 2" key="1">
    <citation type="journal article" date="2012" name="J. Bacteriol.">
        <title>Draft Genome Sequence of Oceaniovalibus guishaninsula JLT2003T.</title>
        <authorList>
            <person name="Tang K."/>
            <person name="Liu K."/>
            <person name="Jiao N."/>
        </authorList>
    </citation>
    <scope>NUCLEOTIDE SEQUENCE [LARGE SCALE GENOMIC DNA]</scope>
    <source>
        <strain evidence="1 2">JLT2003</strain>
    </source>
</reference>
<evidence type="ECO:0000313" key="2">
    <source>
        <dbReference type="Proteomes" id="UP000006765"/>
    </source>
</evidence>